<organism evidence="1">
    <name type="scientific">viral metagenome</name>
    <dbReference type="NCBI Taxonomy" id="1070528"/>
    <lineage>
        <taxon>unclassified sequences</taxon>
        <taxon>metagenomes</taxon>
        <taxon>organismal metagenomes</taxon>
    </lineage>
</organism>
<name>A0A6C0IL86_9ZZZZ</name>
<dbReference type="EMBL" id="MN740208">
    <property type="protein sequence ID" value="QHT93579.1"/>
    <property type="molecule type" value="Genomic_DNA"/>
</dbReference>
<reference evidence="1" key="1">
    <citation type="journal article" date="2020" name="Nature">
        <title>Giant virus diversity and host interactions through global metagenomics.</title>
        <authorList>
            <person name="Schulz F."/>
            <person name="Roux S."/>
            <person name="Paez-Espino D."/>
            <person name="Jungbluth S."/>
            <person name="Walsh D.A."/>
            <person name="Denef V.J."/>
            <person name="McMahon K.D."/>
            <person name="Konstantinidis K.T."/>
            <person name="Eloe-Fadrosh E.A."/>
            <person name="Kyrpides N.C."/>
            <person name="Woyke T."/>
        </authorList>
    </citation>
    <scope>NUCLEOTIDE SEQUENCE</scope>
    <source>
        <strain evidence="1">GVMAG-M-3300024252-29</strain>
    </source>
</reference>
<proteinExistence type="predicted"/>
<accession>A0A6C0IL86</accession>
<dbReference type="AlphaFoldDB" id="A0A6C0IL86"/>
<protein>
    <submittedName>
        <fullName evidence="1">Uncharacterized protein</fullName>
    </submittedName>
</protein>
<evidence type="ECO:0000313" key="1">
    <source>
        <dbReference type="EMBL" id="QHT93579.1"/>
    </source>
</evidence>
<sequence>MDVSLNLSENIQIDKKTFLKMNFLYNAINEGWTVTKNKQKYTFIKSHNGKKEVFSDEYLDIFIKTNLTINRKNK</sequence>